<dbReference type="AlphaFoldDB" id="A0A191MXC8"/>
<dbReference type="PANTHER" id="PTHR36181">
    <property type="entry name" value="INTRON-ENCODED ENDONUCLEASE AI3-RELATED"/>
    <property type="match status" value="1"/>
</dbReference>
<organism evidence="2">
    <name type="scientific">Cryphonectria parasitica</name>
    <name type="common">Chestnut blight fungus</name>
    <name type="synonym">Endothia parasitica</name>
    <dbReference type="NCBI Taxonomy" id="5116"/>
    <lineage>
        <taxon>Eukaryota</taxon>
        <taxon>Fungi</taxon>
        <taxon>Dikarya</taxon>
        <taxon>Ascomycota</taxon>
        <taxon>Pezizomycotina</taxon>
        <taxon>Sordariomycetes</taxon>
        <taxon>Sordariomycetidae</taxon>
        <taxon>Diaporthales</taxon>
        <taxon>Cryphonectriaceae</taxon>
        <taxon>Cryphonectria-Endothia species complex</taxon>
        <taxon>Cryphonectria</taxon>
    </lineage>
</organism>
<gene>
    <name evidence="2" type="primary">orf173</name>
</gene>
<protein>
    <submittedName>
        <fullName evidence="2">LAGLIDADG endonuclease</fullName>
    </submittedName>
</protein>
<dbReference type="SUPFAM" id="SSF55608">
    <property type="entry name" value="Homing endonucleases"/>
    <property type="match status" value="1"/>
</dbReference>
<accession>A0A191MXC8</accession>
<proteinExistence type="predicted"/>
<dbReference type="Gene3D" id="3.10.28.10">
    <property type="entry name" value="Homing endonucleases"/>
    <property type="match status" value="1"/>
</dbReference>
<dbReference type="Pfam" id="PF00961">
    <property type="entry name" value="LAGLIDADG_1"/>
    <property type="match status" value="1"/>
</dbReference>
<keyword evidence="2" id="KW-0255">Endonuclease</keyword>
<dbReference type="GO" id="GO:0005739">
    <property type="term" value="C:mitochondrion"/>
    <property type="evidence" value="ECO:0007669"/>
    <property type="project" value="UniProtKB-ARBA"/>
</dbReference>
<keyword evidence="2" id="KW-0540">Nuclease</keyword>
<evidence type="ECO:0000259" key="1">
    <source>
        <dbReference type="Pfam" id="PF00961"/>
    </source>
</evidence>
<keyword evidence="2" id="KW-0378">Hydrolase</keyword>
<evidence type="ECO:0000313" key="2">
    <source>
        <dbReference type="EMBL" id="AMX22259.1"/>
    </source>
</evidence>
<dbReference type="InterPro" id="IPR004860">
    <property type="entry name" value="LAGLIDADG_dom"/>
</dbReference>
<dbReference type="GO" id="GO:0004519">
    <property type="term" value="F:endonuclease activity"/>
    <property type="evidence" value="ECO:0007669"/>
    <property type="project" value="UniProtKB-KW"/>
</dbReference>
<name>A0A191MXC8_CRYPA</name>
<dbReference type="InterPro" id="IPR027434">
    <property type="entry name" value="Homing_endonucl"/>
</dbReference>
<keyword evidence="2" id="KW-0496">Mitochondrion</keyword>
<geneLocation type="mitochondrion" evidence="2"/>
<dbReference type="InterPro" id="IPR051289">
    <property type="entry name" value="LAGLIDADG_Endonuclease"/>
</dbReference>
<reference evidence="2" key="1">
    <citation type="journal article" date="2016" name="PLoS ONE">
        <title>Intron Derived Size Polymorphism in the Mitochondrial Genomes of Closely Related Chrysoporthe Species.</title>
        <authorList>
            <person name="Kanzi A.M."/>
            <person name="Wingfield B.D."/>
            <person name="Steenkamp E.T."/>
            <person name="Naidoo S."/>
            <person name="van der Merwe N.A."/>
        </authorList>
    </citation>
    <scope>NUCLEOTIDE SEQUENCE</scope>
</reference>
<dbReference type="EMBL" id="KT428651">
    <property type="protein sequence ID" value="AMX22259.1"/>
    <property type="molecule type" value="Genomic_DNA"/>
</dbReference>
<dbReference type="PANTHER" id="PTHR36181:SF4">
    <property type="entry name" value="LAGLIDADG ENDONUCLEASE"/>
    <property type="match status" value="1"/>
</dbReference>
<sequence length="173" mass="20176">MVFPTRKGRFLTFLSVYNERLIKKNLNTIIPLDICVIPSLNDGWLSGITDGEGSFTCSLLSNSSAFRYRFILTQKWEANKHVFEHLLMILNKYSIEGSVVTHHADNVWELRINGLKNCKGLFIYFDNFNLMSKKKDSYLKWKSLYNKLVNKEHLNSDTRLELIKLAKQINKLV</sequence>
<feature type="domain" description="Homing endonuclease LAGLIDADG" evidence="1">
    <location>
        <begin position="45"/>
        <end position="144"/>
    </location>
</feature>